<feature type="compositionally biased region" description="Low complexity" evidence="1">
    <location>
        <begin position="184"/>
        <end position="193"/>
    </location>
</feature>
<dbReference type="AlphaFoldDB" id="A0A495E9Y9"/>
<reference evidence="2 3" key="1">
    <citation type="submission" date="2018-10" db="EMBL/GenBank/DDBJ databases">
        <title>Genomic Encyclopedia of Type Strains, Phase IV (KMG-IV): sequencing the most valuable type-strain genomes for metagenomic binning, comparative biology and taxonomic classification.</title>
        <authorList>
            <person name="Goeker M."/>
        </authorList>
    </citation>
    <scope>NUCLEOTIDE SEQUENCE [LARGE SCALE GENOMIC DNA]</scope>
    <source>
        <strain evidence="2 3">DSM 25586</strain>
    </source>
</reference>
<name>A0A495E9Y9_9MICC</name>
<feature type="region of interest" description="Disordered" evidence="1">
    <location>
        <begin position="36"/>
        <end position="78"/>
    </location>
</feature>
<comment type="caution">
    <text evidence="2">The sequence shown here is derived from an EMBL/GenBank/DDBJ whole genome shotgun (WGS) entry which is preliminary data.</text>
</comment>
<proteinExistence type="predicted"/>
<dbReference type="EMBL" id="RBIR01000009">
    <property type="protein sequence ID" value="RKR13734.1"/>
    <property type="molecule type" value="Genomic_DNA"/>
</dbReference>
<sequence length="220" mass="23955">MHSWRGAGGCLSGVLRHRPPLWMGVSGNDAIPLHEARPSGPCIASAPPRQQESLPAARPRERPHLTGNKLRGDRASLDARSKNVHHIWRVRGCPRKVWQPDSPRGPRPDSGRSRRPDPPLRFDVLRTARQRPSEDHGRDHPDQRDRPAAAGATSRGCAPSAARVPGRARAGHLLEDAGRGARCESSAEAPAAPLSQDDCREAFQEVRASAPDRSADNSVR</sequence>
<evidence type="ECO:0000313" key="3">
    <source>
        <dbReference type="Proteomes" id="UP000276055"/>
    </source>
</evidence>
<organism evidence="2 3">
    <name type="scientific">Arthrobacter oryzae</name>
    <dbReference type="NCBI Taxonomy" id="409290"/>
    <lineage>
        <taxon>Bacteria</taxon>
        <taxon>Bacillati</taxon>
        <taxon>Actinomycetota</taxon>
        <taxon>Actinomycetes</taxon>
        <taxon>Micrococcales</taxon>
        <taxon>Micrococcaceae</taxon>
        <taxon>Arthrobacter</taxon>
    </lineage>
</organism>
<feature type="compositionally biased region" description="Basic and acidic residues" evidence="1">
    <location>
        <begin position="172"/>
        <end position="182"/>
    </location>
</feature>
<dbReference type="Proteomes" id="UP000276055">
    <property type="component" value="Unassembled WGS sequence"/>
</dbReference>
<accession>A0A495E9Y9</accession>
<protein>
    <submittedName>
        <fullName evidence="2">Uncharacterized protein</fullName>
    </submittedName>
</protein>
<feature type="region of interest" description="Disordered" evidence="1">
    <location>
        <begin position="95"/>
        <end position="220"/>
    </location>
</feature>
<feature type="compositionally biased region" description="Basic and acidic residues" evidence="1">
    <location>
        <begin position="58"/>
        <end position="78"/>
    </location>
</feature>
<evidence type="ECO:0000256" key="1">
    <source>
        <dbReference type="SAM" id="MobiDB-lite"/>
    </source>
</evidence>
<feature type="compositionally biased region" description="Basic and acidic residues" evidence="1">
    <location>
        <begin position="104"/>
        <end position="147"/>
    </location>
</feature>
<evidence type="ECO:0000313" key="2">
    <source>
        <dbReference type="EMBL" id="RKR13734.1"/>
    </source>
</evidence>
<gene>
    <name evidence="2" type="ORF">C8D78_3395</name>
</gene>